<dbReference type="Pfam" id="PF13859">
    <property type="entry name" value="BNR_3"/>
    <property type="match status" value="1"/>
</dbReference>
<keyword evidence="2" id="KW-1133">Transmembrane helix</keyword>
<feature type="region of interest" description="Disordered" evidence="1">
    <location>
        <begin position="1"/>
        <end position="37"/>
    </location>
</feature>
<evidence type="ECO:0000259" key="3">
    <source>
        <dbReference type="Pfam" id="PF13859"/>
    </source>
</evidence>
<sequence>MLSRVAAVKAPRTHNRRHVTGSSGRRREGRESEQQRPNMSRRVFVFPVLLLVVMMMFCGIGGAAQADETASGQGFLPKPYFDWRDKGEGEAVSSLRFPSLVDVNGGVFAVAEAQCTKGEIGFTGIASELLGLSDGTPKEELSEGKLKTQVLDECSSKEGQCPSQTAEKDGSQRVLKVHVSRPTTVVNGSDIYMLAGNYSNEAAAASDADRFGLLLVRGNVSGKENEGKRIYWNDTYGLPWGIFDEHKILDAADWKRWIGC</sequence>
<evidence type="ECO:0000313" key="4">
    <source>
        <dbReference type="EMBL" id="EKF30739.1"/>
    </source>
</evidence>
<proteinExistence type="predicted"/>
<protein>
    <submittedName>
        <fullName evidence="4">Trans-sialidase, putative</fullName>
    </submittedName>
</protein>
<evidence type="ECO:0000256" key="2">
    <source>
        <dbReference type="SAM" id="Phobius"/>
    </source>
</evidence>
<keyword evidence="5" id="KW-1185">Reference proteome</keyword>
<feature type="transmembrane region" description="Helical" evidence="2">
    <location>
        <begin position="43"/>
        <end position="64"/>
    </location>
</feature>
<evidence type="ECO:0000313" key="5">
    <source>
        <dbReference type="Proteomes" id="UP000007350"/>
    </source>
</evidence>
<dbReference type="Gene3D" id="2.120.10.10">
    <property type="match status" value="1"/>
</dbReference>
<gene>
    <name evidence="4" type="ORF">MOQ_005443</name>
</gene>
<evidence type="ECO:0000256" key="1">
    <source>
        <dbReference type="SAM" id="MobiDB-lite"/>
    </source>
</evidence>
<dbReference type="InterPro" id="IPR036278">
    <property type="entry name" value="Sialidase_sf"/>
</dbReference>
<name>K2MY59_TRYCR</name>
<accession>K2MY59</accession>
<dbReference type="Proteomes" id="UP000007350">
    <property type="component" value="Unassembled WGS sequence"/>
</dbReference>
<dbReference type="AlphaFoldDB" id="K2MY59"/>
<dbReference type="OrthoDB" id="252062at2759"/>
<feature type="domain" description="Sialidase" evidence="3">
    <location>
        <begin position="98"/>
        <end position="245"/>
    </location>
</feature>
<keyword evidence="2" id="KW-0472">Membrane</keyword>
<feature type="compositionally biased region" description="Basic and acidic residues" evidence="1">
    <location>
        <begin position="25"/>
        <end position="34"/>
    </location>
</feature>
<comment type="caution">
    <text evidence="4">The sequence shown here is derived from an EMBL/GenBank/DDBJ whole genome shotgun (WGS) entry which is preliminary data.</text>
</comment>
<organism evidence="4 5">
    <name type="scientific">Trypanosoma cruzi marinkellei</name>
    <dbReference type="NCBI Taxonomy" id="85056"/>
    <lineage>
        <taxon>Eukaryota</taxon>
        <taxon>Discoba</taxon>
        <taxon>Euglenozoa</taxon>
        <taxon>Kinetoplastea</taxon>
        <taxon>Metakinetoplastina</taxon>
        <taxon>Trypanosomatida</taxon>
        <taxon>Trypanosomatidae</taxon>
        <taxon>Trypanosoma</taxon>
        <taxon>Schizotrypanum</taxon>
    </lineage>
</organism>
<keyword evidence="2" id="KW-0812">Transmembrane</keyword>
<dbReference type="InterPro" id="IPR011040">
    <property type="entry name" value="Sialidase"/>
</dbReference>
<dbReference type="EMBL" id="AHKC01011679">
    <property type="protein sequence ID" value="EKF30739.1"/>
    <property type="molecule type" value="Genomic_DNA"/>
</dbReference>
<reference evidence="4 5" key="1">
    <citation type="journal article" date="2012" name="BMC Genomics">
        <title>Comparative genomic analysis of human infective Trypanosoma cruzi lineages with the bat-restricted subspecies T. cruzi marinkellei.</title>
        <authorList>
            <person name="Franzen O."/>
            <person name="Talavera-Lopez C."/>
            <person name="Ochaya S."/>
            <person name="Butler C.E."/>
            <person name="Messenger L.A."/>
            <person name="Lewis M.D."/>
            <person name="Llewellyn M.S."/>
            <person name="Marinkelle C.J."/>
            <person name="Tyler K.M."/>
            <person name="Miles M.A."/>
            <person name="Andersson B."/>
        </authorList>
    </citation>
    <scope>NUCLEOTIDE SEQUENCE [LARGE SCALE GENOMIC DNA]</scope>
    <source>
        <strain evidence="4 5">B7</strain>
    </source>
</reference>
<dbReference type="SUPFAM" id="SSF50939">
    <property type="entry name" value="Sialidases"/>
    <property type="match status" value="1"/>
</dbReference>